<evidence type="ECO:0000259" key="4">
    <source>
        <dbReference type="SMART" id="SM00382"/>
    </source>
</evidence>
<evidence type="ECO:0000313" key="6">
    <source>
        <dbReference type="Proteomes" id="UP000463883"/>
    </source>
</evidence>
<dbReference type="PANTHER" id="PTHR23073">
    <property type="entry name" value="26S PROTEASOME REGULATORY SUBUNIT"/>
    <property type="match status" value="1"/>
</dbReference>
<protein>
    <submittedName>
        <fullName evidence="5">AAA family ATPase</fullName>
    </submittedName>
</protein>
<dbReference type="Proteomes" id="UP000463883">
    <property type="component" value="Chromosome"/>
</dbReference>
<evidence type="ECO:0000256" key="1">
    <source>
        <dbReference type="ARBA" id="ARBA00006914"/>
    </source>
</evidence>
<feature type="domain" description="AAA+ ATPase" evidence="4">
    <location>
        <begin position="445"/>
        <end position="577"/>
    </location>
</feature>
<dbReference type="RefSeq" id="WP_162362349.1">
    <property type="nucleotide sequence ID" value="NZ_CP047591.1"/>
</dbReference>
<dbReference type="KEGG" id="amic:Ami3637_09380"/>
<feature type="domain" description="AAA+ ATPase" evidence="4">
    <location>
        <begin position="209"/>
        <end position="318"/>
    </location>
</feature>
<dbReference type="InterPro" id="IPR003959">
    <property type="entry name" value="ATPase_AAA_core"/>
</dbReference>
<evidence type="ECO:0000313" key="5">
    <source>
        <dbReference type="EMBL" id="QHI72581.1"/>
    </source>
</evidence>
<dbReference type="EMBL" id="CP047591">
    <property type="protein sequence ID" value="QHI72581.1"/>
    <property type="molecule type" value="Genomic_DNA"/>
</dbReference>
<keyword evidence="3" id="KW-0067">ATP-binding</keyword>
<dbReference type="InterPro" id="IPR003593">
    <property type="entry name" value="AAA+_ATPase"/>
</dbReference>
<dbReference type="InterPro" id="IPR050221">
    <property type="entry name" value="26S_Proteasome_ATPase"/>
</dbReference>
<name>A0A6P1MFR4_9FIRM</name>
<dbReference type="CDD" id="cd19481">
    <property type="entry name" value="RecA-like_protease"/>
    <property type="match status" value="1"/>
</dbReference>
<dbReference type="InterPro" id="IPR027417">
    <property type="entry name" value="P-loop_NTPase"/>
</dbReference>
<dbReference type="Gene3D" id="3.40.50.300">
    <property type="entry name" value="P-loop containing nucleotide triphosphate hydrolases"/>
    <property type="match status" value="2"/>
</dbReference>
<keyword evidence="6" id="KW-1185">Reference proteome</keyword>
<gene>
    <name evidence="5" type="ORF">Ami3637_09380</name>
</gene>
<reference evidence="5 6" key="1">
    <citation type="submission" date="2020-01" db="EMBL/GenBank/DDBJ databases">
        <title>Genomic analysis of Aminipila sp. CBA3637.</title>
        <authorList>
            <person name="Kim Y.B."/>
            <person name="Roh S.W."/>
        </authorList>
    </citation>
    <scope>NUCLEOTIDE SEQUENCE [LARGE SCALE GENOMIC DNA]</scope>
    <source>
        <strain evidence="5 6">CBA3637</strain>
    </source>
</reference>
<dbReference type="AlphaFoldDB" id="A0A6P1MFR4"/>
<dbReference type="GO" id="GO:0005524">
    <property type="term" value="F:ATP binding"/>
    <property type="evidence" value="ECO:0007669"/>
    <property type="project" value="UniProtKB-KW"/>
</dbReference>
<evidence type="ECO:0000256" key="2">
    <source>
        <dbReference type="ARBA" id="ARBA00022741"/>
    </source>
</evidence>
<dbReference type="SUPFAM" id="SSF52540">
    <property type="entry name" value="P-loop containing nucleoside triphosphate hydrolases"/>
    <property type="match status" value="2"/>
</dbReference>
<keyword evidence="2" id="KW-0547">Nucleotide-binding</keyword>
<accession>A0A6P1MFR4</accession>
<comment type="similarity">
    <text evidence="1">Belongs to the AAA ATPase family.</text>
</comment>
<proteinExistence type="inferred from homology"/>
<dbReference type="Pfam" id="PF00004">
    <property type="entry name" value="AAA"/>
    <property type="match status" value="1"/>
</dbReference>
<organism evidence="5 6">
    <name type="scientific">Aminipila terrae</name>
    <dbReference type="NCBI Taxonomy" id="2697030"/>
    <lineage>
        <taxon>Bacteria</taxon>
        <taxon>Bacillati</taxon>
        <taxon>Bacillota</taxon>
        <taxon>Clostridia</taxon>
        <taxon>Peptostreptococcales</taxon>
        <taxon>Anaerovoracaceae</taxon>
        <taxon>Aminipila</taxon>
    </lineage>
</organism>
<dbReference type="GO" id="GO:0016887">
    <property type="term" value="F:ATP hydrolysis activity"/>
    <property type="evidence" value="ECO:0007669"/>
    <property type="project" value="InterPro"/>
</dbReference>
<dbReference type="SMART" id="SM00382">
    <property type="entry name" value="AAA"/>
    <property type="match status" value="2"/>
</dbReference>
<evidence type="ECO:0000256" key="3">
    <source>
        <dbReference type="ARBA" id="ARBA00022840"/>
    </source>
</evidence>
<sequence>MEYNSNASYLKDIKHLTLLEVDFYESILHKEELGEKEEKLKNYKKNMEERLQCGDNIVFLPLEYLFERFNLDLFQRYCVRLSLMPELIGGFSCDVDFAVSSFAAIYHRDMFEVKKIELLKYFEVNSILKRVFLTTELYCPKNRLLESLQSSERIKSFVIDGSLFSNALRDKAEIWDSSNYKQNQTGNIAFDPTINEIQLKTLEKAWTEDADIFLLYGLPGSGKKEVIRQFCRRKNLSVIFVKEPSEGEDIKVFISQVNTEAAISQSIVCFEEIRGIEEFNVYLDKICTRCFVISTNENPNYPEQKNCRIFYIQFPRPNITACIKFWNEMKKFYSVDSQIKFESIACKFNLNFGEIKEVMETAEQELRISSADDITEEMLYRICRKRKSFGTTNKKIIKIETHYSWDELVLPEFSKDLLLKVCSHVEHYQKVYEEWGFLDKFAYGTGVSAIFTGAPGTGKTMAAQVVANKLGLDLYKVNLAGVVSKYIGETEKNLQEIFEEASGSQAVLFFDEADVLFSKRTEVKSSNDKYSNMEAAYMLQKIEEHKGICILATNYYQNFDEAFKRRIKFIIDFPFPNSSYRKILWQQVFPQKAPLDKSIDWEFLSDNFELSGSNIKNIALNAAFESAEEGSEINMKNILKSLKNEYDKIGKHISKNDLGQYYLLLENGKDGNVYEMD</sequence>